<feature type="transmembrane region" description="Helical" evidence="10">
    <location>
        <begin position="232"/>
        <end position="254"/>
    </location>
</feature>
<dbReference type="GO" id="GO:0005886">
    <property type="term" value="C:plasma membrane"/>
    <property type="evidence" value="ECO:0007669"/>
    <property type="project" value="UniProtKB-SubCell"/>
</dbReference>
<reference evidence="12" key="1">
    <citation type="journal article" date="2013" name="Genome Biol.">
        <title>Draft genome of the mountain pine beetle, Dendroctonus ponderosae Hopkins, a major forest pest.</title>
        <authorList>
            <person name="Keeling C.I."/>
            <person name="Yuen M.M."/>
            <person name="Liao N.Y."/>
            <person name="Docking T.R."/>
            <person name="Chan S.K."/>
            <person name="Taylor G.A."/>
            <person name="Palmquist D.L."/>
            <person name="Jackman S.D."/>
            <person name="Nguyen A."/>
            <person name="Li M."/>
            <person name="Henderson H."/>
            <person name="Janes J.K."/>
            <person name="Zhao Y."/>
            <person name="Pandoh P."/>
            <person name="Moore R."/>
            <person name="Sperling F.A."/>
            <person name="Huber D.P."/>
            <person name="Birol I."/>
            <person name="Jones S.J."/>
            <person name="Bohlmann J."/>
        </authorList>
    </citation>
    <scope>NUCLEOTIDE SEQUENCE</scope>
</reference>
<feature type="transmembrane region" description="Helical" evidence="10">
    <location>
        <begin position="207"/>
        <end position="226"/>
    </location>
</feature>
<dbReference type="Pfam" id="PF02949">
    <property type="entry name" value="7tm_6"/>
    <property type="match status" value="2"/>
</dbReference>
<protein>
    <recommendedName>
        <fullName evidence="10">Odorant receptor</fullName>
    </recommendedName>
</protein>
<dbReference type="PANTHER" id="PTHR21137:SF35">
    <property type="entry name" value="ODORANT RECEPTOR 19A-RELATED"/>
    <property type="match status" value="1"/>
</dbReference>
<reference evidence="11" key="2">
    <citation type="submission" date="2024-08" db="UniProtKB">
        <authorList>
            <consortium name="EnsemblMetazoa"/>
        </authorList>
    </citation>
    <scope>IDENTIFICATION</scope>
</reference>
<evidence type="ECO:0000256" key="9">
    <source>
        <dbReference type="ARBA" id="ARBA00023224"/>
    </source>
</evidence>
<accession>A0AAR5P071</accession>
<keyword evidence="9 10" id="KW-0807">Transducer</keyword>
<dbReference type="GO" id="GO:0005549">
    <property type="term" value="F:odorant binding"/>
    <property type="evidence" value="ECO:0007669"/>
    <property type="project" value="InterPro"/>
</dbReference>
<proteinExistence type="inferred from homology"/>
<dbReference type="EnsemblMetazoa" id="XM_019899015.1">
    <property type="protein sequence ID" value="XP_019754574.1"/>
    <property type="gene ID" value="LOC109533639"/>
</dbReference>
<dbReference type="Proteomes" id="UP000019118">
    <property type="component" value="Unassembled WGS sequence"/>
</dbReference>
<evidence type="ECO:0000256" key="10">
    <source>
        <dbReference type="RuleBase" id="RU351113"/>
    </source>
</evidence>
<evidence type="ECO:0000313" key="11">
    <source>
        <dbReference type="EnsemblMetazoa" id="XP_019754574.1"/>
    </source>
</evidence>
<evidence type="ECO:0000256" key="6">
    <source>
        <dbReference type="ARBA" id="ARBA00022989"/>
    </source>
</evidence>
<dbReference type="InterPro" id="IPR004117">
    <property type="entry name" value="7tm6_olfct_rcpt"/>
</dbReference>
<keyword evidence="4 10" id="KW-0812">Transmembrane</keyword>
<keyword evidence="8 10" id="KW-0675">Receptor</keyword>
<evidence type="ECO:0000256" key="3">
    <source>
        <dbReference type="ARBA" id="ARBA00022606"/>
    </source>
</evidence>
<keyword evidence="5 10" id="KW-0552">Olfaction</keyword>
<evidence type="ECO:0000256" key="4">
    <source>
        <dbReference type="ARBA" id="ARBA00022692"/>
    </source>
</evidence>
<dbReference type="GO" id="GO:0007165">
    <property type="term" value="P:signal transduction"/>
    <property type="evidence" value="ECO:0007669"/>
    <property type="project" value="UniProtKB-KW"/>
</dbReference>
<comment type="caution">
    <text evidence="10">Lacks conserved residue(s) required for the propagation of feature annotation.</text>
</comment>
<evidence type="ECO:0000256" key="7">
    <source>
        <dbReference type="ARBA" id="ARBA00023136"/>
    </source>
</evidence>
<evidence type="ECO:0000256" key="1">
    <source>
        <dbReference type="ARBA" id="ARBA00004651"/>
    </source>
</evidence>
<dbReference type="PANTHER" id="PTHR21137">
    <property type="entry name" value="ODORANT RECEPTOR"/>
    <property type="match status" value="1"/>
</dbReference>
<evidence type="ECO:0000256" key="5">
    <source>
        <dbReference type="ARBA" id="ARBA00022725"/>
    </source>
</evidence>
<keyword evidence="2" id="KW-1003">Cell membrane</keyword>
<sequence>MSILLLFECYILNNIDSTFELITVSIPPISTLLKQLAFCLNGDHFLAELIFLREPALTSVPRHLENQMKRHLNLAKYFGDRYLLMCLASAVGYNLLPLITDKPLPIPFTLLHASLYQPGIYLLEICYLLNGTANNCCLDYLALNCMCVIRGQICVLNGKLREARVICKEEKDLNVELVRYISACVEQHAKIIELVELTEKVFSEIVLIQYLTSIAAICIIGFRMVTVDLVSFPFLLMTAFLLCMFCQLGIYCWFGNEIILQERLQQLVILFNNPPVRFLRFQSLLTREACYEFDWINADLQVKNMLLIIMERSKRPLHLTAGKFSILSLDSFTSVRTALDLE</sequence>
<comment type="similarity">
    <text evidence="10">Belongs to the insect chemoreceptor superfamily. Heteromeric odorant receptor channel (TC 1.A.69) family.</text>
</comment>
<organism evidence="11 12">
    <name type="scientific">Dendroctonus ponderosae</name>
    <name type="common">Mountain pine beetle</name>
    <dbReference type="NCBI Taxonomy" id="77166"/>
    <lineage>
        <taxon>Eukaryota</taxon>
        <taxon>Metazoa</taxon>
        <taxon>Ecdysozoa</taxon>
        <taxon>Arthropoda</taxon>
        <taxon>Hexapoda</taxon>
        <taxon>Insecta</taxon>
        <taxon>Pterygota</taxon>
        <taxon>Neoptera</taxon>
        <taxon>Endopterygota</taxon>
        <taxon>Coleoptera</taxon>
        <taxon>Polyphaga</taxon>
        <taxon>Cucujiformia</taxon>
        <taxon>Curculionidae</taxon>
        <taxon>Scolytinae</taxon>
        <taxon>Dendroctonus</taxon>
    </lineage>
</organism>
<keyword evidence="7 10" id="KW-0472">Membrane</keyword>
<evidence type="ECO:0000256" key="2">
    <source>
        <dbReference type="ARBA" id="ARBA00022475"/>
    </source>
</evidence>
<keyword evidence="3 10" id="KW-0716">Sensory transduction</keyword>
<keyword evidence="12" id="KW-1185">Reference proteome</keyword>
<dbReference type="GO" id="GO:0004984">
    <property type="term" value="F:olfactory receptor activity"/>
    <property type="evidence" value="ECO:0007669"/>
    <property type="project" value="InterPro"/>
</dbReference>
<keyword evidence="6 10" id="KW-1133">Transmembrane helix</keyword>
<comment type="subcellular location">
    <subcellularLocation>
        <location evidence="1 10">Cell membrane</location>
        <topology evidence="1 10">Multi-pass membrane protein</topology>
    </subcellularLocation>
</comment>
<name>A0AAR5P071_DENPD</name>
<evidence type="ECO:0000313" key="12">
    <source>
        <dbReference type="Proteomes" id="UP000019118"/>
    </source>
</evidence>
<evidence type="ECO:0000256" key="8">
    <source>
        <dbReference type="ARBA" id="ARBA00023170"/>
    </source>
</evidence>
<dbReference type="AlphaFoldDB" id="A0AAR5P071"/>